<evidence type="ECO:0000313" key="2">
    <source>
        <dbReference type="EMBL" id="EMB16488.1"/>
    </source>
</evidence>
<dbReference type="PATRIC" id="fig|1263867.3.peg.3051"/>
<sequence>MLKRDDAPPPIDLHATADDSHSDSSETERPVQKLEPGVKNDSSNAANEKLLEDVVEVEEEDVASGGEYTEVREQVKAIMGMAPAMPKGTPAPLPEEIEEPSAEVSLQAKRVLESLERKLKVLVETDFPAGYSSPQWTEFQSLLESARATDDPQAIIATTSEAESLLQKQIPDIRYQKFRQTAKGRSLSDQLDSLIAFRRKNPDHTELSKLEESLRKLPQEKWLNLAAEKMRSASPDESGFTEGWLPIAGAWQLTGNDAEAREAIRQAKDSIARMTTVERAIESTIDVCQHESFASDDSQRLITEAQQLCGQVSHPWSRSSYLANLSGLARQLGSESLASTLIDQSTSLIVNDNSKDRERYILVQRCRAAAWTAPPAQIIAMCEQMERIGYNRNNKLTICLGYMHAAMAAARHADERAFLNAMFEAETILASVDHQSSPNYRYTGHLATANILRRRYRAALIVGNNIPDPKIRAPILFRVLSNSPQDVPAANVRSVLAAGGQVRYGVTAVAGYVEHQLRLGESLLDLLNWIHELPHASQRASAMAGIARALVAPTNVVKDEGDQLKTERPNLESSDELVQAAEKVASRIEDSAEAAFAWLQIARTSHYLGQTANYRNAVKQIHNRCFQTWTRIWDARPAAKRSYDGTYYYSSSSNHRKQETYLVGRIVACLRHLSELQADLGDATGAMDTSLYLANAAGFSGGNSTYLNLNFLHLEATANRLRDRTGVGADSFKPSHDAPKAFARSVIAAWSDDIPGLKAEIIKLGERGRIVDRTQSWHIARAYGELAILYAERASIDDYRTARRTAVSEINSGRAPNAIKLMLALADAKAGELALAESSLATGSVQWFGDASRPRTELARALANDGQWEQAMKQAQQIPVKFPIYRADAWEAVARARRKASSSHEQLQSWAESHESPVIRIAVLCGFALAAK</sequence>
<comment type="caution">
    <text evidence="2">The sequence shown here is derived from an EMBL/GenBank/DDBJ whole genome shotgun (WGS) entry which is preliminary data.</text>
</comment>
<protein>
    <submittedName>
        <fullName evidence="2">Uncharacterized protein</fullName>
    </submittedName>
</protein>
<gene>
    <name evidence="2" type="ORF">RE6C_02853</name>
</gene>
<accession>M2B439</accession>
<evidence type="ECO:0000313" key="3">
    <source>
        <dbReference type="Proteomes" id="UP000011529"/>
    </source>
</evidence>
<feature type="region of interest" description="Disordered" evidence="1">
    <location>
        <begin position="1"/>
        <end position="49"/>
    </location>
</feature>
<name>M2B439_9BACT</name>
<feature type="compositionally biased region" description="Basic and acidic residues" evidence="1">
    <location>
        <begin position="15"/>
        <end position="38"/>
    </location>
</feature>
<dbReference type="AlphaFoldDB" id="M2B439"/>
<dbReference type="EMBL" id="ANMO01000120">
    <property type="protein sequence ID" value="EMB16488.1"/>
    <property type="molecule type" value="Genomic_DNA"/>
</dbReference>
<proteinExistence type="predicted"/>
<reference evidence="2" key="1">
    <citation type="submission" date="2012-11" db="EMBL/GenBank/DDBJ databases">
        <title>Permanent draft genomes of Rhodopirellula europaea strain SH398 and 6C.</title>
        <authorList>
            <person name="Richter M."/>
            <person name="Richter-Heitmann T."/>
            <person name="Frank C."/>
            <person name="Harder J."/>
            <person name="Glockner F.O."/>
        </authorList>
    </citation>
    <scope>NUCLEOTIDE SEQUENCE</scope>
    <source>
        <strain evidence="2">6C</strain>
    </source>
</reference>
<reference evidence="2" key="2">
    <citation type="journal article" date="2013" name="Mar. Genomics">
        <title>Expression of sulfatases in Rhodopirellula baltica and the diversity of sulfatases in the genus Rhodopirellula.</title>
        <authorList>
            <person name="Wegner C.E."/>
            <person name="Richter-Heitmann T."/>
            <person name="Klindworth A."/>
            <person name="Klockow C."/>
            <person name="Richter M."/>
            <person name="Achstetter T."/>
            <person name="Glockner F.O."/>
            <person name="Harder J."/>
        </authorList>
    </citation>
    <scope>NUCLEOTIDE SEQUENCE [LARGE SCALE GENOMIC DNA]</scope>
    <source>
        <strain evidence="2">6C</strain>
    </source>
</reference>
<organism evidence="2 3">
    <name type="scientific">Rhodopirellula europaea 6C</name>
    <dbReference type="NCBI Taxonomy" id="1263867"/>
    <lineage>
        <taxon>Bacteria</taxon>
        <taxon>Pseudomonadati</taxon>
        <taxon>Planctomycetota</taxon>
        <taxon>Planctomycetia</taxon>
        <taxon>Pirellulales</taxon>
        <taxon>Pirellulaceae</taxon>
        <taxon>Rhodopirellula</taxon>
    </lineage>
</organism>
<keyword evidence="3" id="KW-1185">Reference proteome</keyword>
<evidence type="ECO:0000256" key="1">
    <source>
        <dbReference type="SAM" id="MobiDB-lite"/>
    </source>
</evidence>
<dbReference type="Proteomes" id="UP000011529">
    <property type="component" value="Unassembled WGS sequence"/>
</dbReference>